<dbReference type="PANTHER" id="PTHR36838">
    <property type="entry name" value="AUXIN EFFLUX CARRIER FAMILY PROTEIN"/>
    <property type="match status" value="1"/>
</dbReference>
<evidence type="ECO:0000256" key="5">
    <source>
        <dbReference type="ARBA" id="ARBA00022989"/>
    </source>
</evidence>
<name>A0ABU7KF57_9ACTN</name>
<feature type="transmembrane region" description="Helical" evidence="7">
    <location>
        <begin position="290"/>
        <end position="309"/>
    </location>
</feature>
<feature type="transmembrane region" description="Helical" evidence="7">
    <location>
        <begin position="122"/>
        <end position="145"/>
    </location>
</feature>
<keyword evidence="5 7" id="KW-1133">Transmembrane helix</keyword>
<dbReference type="Proteomes" id="UP001356095">
    <property type="component" value="Unassembled WGS sequence"/>
</dbReference>
<dbReference type="EMBL" id="JAUZMY010000032">
    <property type="protein sequence ID" value="MEE2040642.1"/>
    <property type="molecule type" value="Genomic_DNA"/>
</dbReference>
<keyword evidence="4 7" id="KW-0812">Transmembrane</keyword>
<evidence type="ECO:0000256" key="1">
    <source>
        <dbReference type="ARBA" id="ARBA00004141"/>
    </source>
</evidence>
<accession>A0ABU7KF57</accession>
<comment type="subcellular location">
    <subcellularLocation>
        <location evidence="1">Membrane</location>
        <topology evidence="1">Multi-pass membrane protein</topology>
    </subcellularLocation>
</comment>
<evidence type="ECO:0000256" key="4">
    <source>
        <dbReference type="ARBA" id="ARBA00022692"/>
    </source>
</evidence>
<feature type="transmembrane region" description="Helical" evidence="7">
    <location>
        <begin position="97"/>
        <end position="116"/>
    </location>
</feature>
<organism evidence="8 9">
    <name type="scientific">Nocardiopsis codii</name>
    <dbReference type="NCBI Taxonomy" id="3065942"/>
    <lineage>
        <taxon>Bacteria</taxon>
        <taxon>Bacillati</taxon>
        <taxon>Actinomycetota</taxon>
        <taxon>Actinomycetes</taxon>
        <taxon>Streptosporangiales</taxon>
        <taxon>Nocardiopsidaceae</taxon>
        <taxon>Nocardiopsis</taxon>
    </lineage>
</organism>
<evidence type="ECO:0000313" key="8">
    <source>
        <dbReference type="EMBL" id="MEE2040642.1"/>
    </source>
</evidence>
<protein>
    <submittedName>
        <fullName evidence="8">AEC family transporter</fullName>
    </submittedName>
</protein>
<feature type="transmembrane region" description="Helical" evidence="7">
    <location>
        <begin position="61"/>
        <end position="85"/>
    </location>
</feature>
<feature type="transmembrane region" description="Helical" evidence="7">
    <location>
        <begin position="38"/>
        <end position="55"/>
    </location>
</feature>
<keyword evidence="2" id="KW-0813">Transport</keyword>
<feature type="transmembrane region" description="Helical" evidence="7">
    <location>
        <begin position="6"/>
        <end position="26"/>
    </location>
</feature>
<proteinExistence type="predicted"/>
<feature type="transmembrane region" description="Helical" evidence="7">
    <location>
        <begin position="226"/>
        <end position="251"/>
    </location>
</feature>
<dbReference type="PANTHER" id="PTHR36838:SF3">
    <property type="entry name" value="TRANSPORTER AUXIN EFFLUX CARRIER EC FAMILY"/>
    <property type="match status" value="1"/>
</dbReference>
<evidence type="ECO:0000256" key="2">
    <source>
        <dbReference type="ARBA" id="ARBA00022448"/>
    </source>
</evidence>
<dbReference type="Pfam" id="PF03547">
    <property type="entry name" value="Mem_trans"/>
    <property type="match status" value="1"/>
</dbReference>
<comment type="caution">
    <text evidence="8">The sequence shown here is derived from an EMBL/GenBank/DDBJ whole genome shotgun (WGS) entry which is preliminary data.</text>
</comment>
<keyword evidence="6 7" id="KW-0472">Membrane</keyword>
<keyword evidence="9" id="KW-1185">Reference proteome</keyword>
<sequence>MSGVIVGFGVILSVVLTGYVLGRFSLLGAGGMEVLNKLAFYVANPALLFTILSRTDMSVLLSPLAVVSVLSVLLMALVFVAVGLVRGWGAGRTTMGALGSSFVNAGNLGIPISAYVLGDASLVASIMLFQMLVLTPVSLTVLDLSNGRVRGFWPVLRRSVGTPVRNPVVIASLAGVASSVSGLVLPGPLMEPFDLVAGMAVPAMLLAFGISLYGSPLPGRAGPDQAPVLVAVALKSVGHPLAAWALGALVFGMEGSALFAVVVLAALPTAQNVFNYAAHYRTGEVLAREAVMLTTALTVPVLVTVAFLLG</sequence>
<feature type="transmembrane region" description="Helical" evidence="7">
    <location>
        <begin position="195"/>
        <end position="214"/>
    </location>
</feature>
<gene>
    <name evidence="8" type="ORF">Q8791_25825</name>
</gene>
<reference evidence="8 9" key="1">
    <citation type="submission" date="2023-08" db="EMBL/GenBank/DDBJ databases">
        <authorList>
            <person name="Girao M."/>
            <person name="Carvalho M.F."/>
        </authorList>
    </citation>
    <scope>NUCLEOTIDE SEQUENCE [LARGE SCALE GENOMIC DNA]</scope>
    <source>
        <strain evidence="8 9">CT-R113</strain>
    </source>
</reference>
<evidence type="ECO:0000313" key="9">
    <source>
        <dbReference type="Proteomes" id="UP001356095"/>
    </source>
</evidence>
<evidence type="ECO:0000256" key="6">
    <source>
        <dbReference type="ARBA" id="ARBA00023136"/>
    </source>
</evidence>
<evidence type="ECO:0000256" key="7">
    <source>
        <dbReference type="SAM" id="Phobius"/>
    </source>
</evidence>
<feature type="transmembrane region" description="Helical" evidence="7">
    <location>
        <begin position="166"/>
        <end position="189"/>
    </location>
</feature>
<dbReference type="InterPro" id="IPR004776">
    <property type="entry name" value="Mem_transp_PIN-like"/>
</dbReference>
<dbReference type="RefSeq" id="WP_330094405.1">
    <property type="nucleotide sequence ID" value="NZ_JAUZMY010000032.1"/>
</dbReference>
<evidence type="ECO:0000256" key="3">
    <source>
        <dbReference type="ARBA" id="ARBA00022475"/>
    </source>
</evidence>
<keyword evidence="3" id="KW-1003">Cell membrane</keyword>
<feature type="transmembrane region" description="Helical" evidence="7">
    <location>
        <begin position="257"/>
        <end position="278"/>
    </location>
</feature>